<keyword evidence="6" id="KW-1185">Reference proteome</keyword>
<keyword evidence="3" id="KW-0520">NAD</keyword>
<accession>A0AAN9M167</accession>
<dbReference type="InterPro" id="IPR002182">
    <property type="entry name" value="NB-ARC"/>
</dbReference>
<dbReference type="Pfam" id="PF00931">
    <property type="entry name" value="NB-ARC"/>
    <property type="match status" value="1"/>
</dbReference>
<dbReference type="SUPFAM" id="SSF52058">
    <property type="entry name" value="L domain-like"/>
    <property type="match status" value="1"/>
</dbReference>
<protein>
    <recommendedName>
        <fullName evidence="4">TIR domain-containing protein</fullName>
    </recommendedName>
</protein>
<evidence type="ECO:0000259" key="4">
    <source>
        <dbReference type="PROSITE" id="PS50104"/>
    </source>
</evidence>
<evidence type="ECO:0000313" key="6">
    <source>
        <dbReference type="Proteomes" id="UP001367508"/>
    </source>
</evidence>
<comment type="caution">
    <text evidence="5">The sequence shown here is derived from an EMBL/GenBank/DDBJ whole genome shotgun (WGS) entry which is preliminary data.</text>
</comment>
<dbReference type="InterPro" id="IPR027417">
    <property type="entry name" value="P-loop_NTPase"/>
</dbReference>
<dbReference type="GO" id="GO:0006952">
    <property type="term" value="P:defense response"/>
    <property type="evidence" value="ECO:0007669"/>
    <property type="project" value="InterPro"/>
</dbReference>
<dbReference type="PANTHER" id="PTHR11017:SF559">
    <property type="entry name" value="DISEASE RESISTANCE PROTEIN CHL1"/>
    <property type="match status" value="1"/>
</dbReference>
<dbReference type="AlphaFoldDB" id="A0AAN9M167"/>
<dbReference type="EMBL" id="JAYMYQ010000003">
    <property type="protein sequence ID" value="KAK7345824.1"/>
    <property type="molecule type" value="Genomic_DNA"/>
</dbReference>
<evidence type="ECO:0000256" key="1">
    <source>
        <dbReference type="ARBA" id="ARBA00022614"/>
    </source>
</evidence>
<dbReference type="SUPFAM" id="SSF52200">
    <property type="entry name" value="Toll/Interleukin receptor TIR domain"/>
    <property type="match status" value="1"/>
</dbReference>
<sequence length="1115" mass="126987">MALSRNSSTKSDWKYHVFLSFRGEDTRFGFTDHLCEALCQKGIITFRDNDDLTRGEVISEELLGAIDESLSAVVIISQNYASSTWCLDELQKIVETKDRLGREVFPVFYGVDPSDVRHQKGIFAQVFEKHEQDFVEDKWRVQKWRKALEDVACLAGWDSRNRYETKLIEEIVAEVWRKVEPKLPTFNDGLVAMDTKVDEVHSRLRLGSVDVCFIGIWGMGGIGKTTLANVVLQKIRSQFDVSCFLANVREASKEGDQGLVLLQNKLLSHLKLKSMIIETLDQGKDSIRNCLHNKKVLLVLDDVSDRRQLANLAGRPAWFGPGSRIIVTTRDKSSLISPRVSFEMYEMKTLNTNEALQLFCEKAFEGPQLKEDYLKLSKDVVEYAGGLPLALEVLGRFFCGRTVHEWKDALSKISKTQDKDIVGKLQISYDMLEEEYKAIFLDIACFYKGWYKDKVTKILGQCGFHPTIGVDVLIEKSLITCNKGVLWMHDMVQEMGKKIACQEYPNGPIKRSRLWSQEDLDEVLKTNIGTDNVQGVVLKQQIESCKECWHPKAFSMMRNLNLLIILCDLHVLRSLKCLPNSLKVLIWMKYPFKTLPHGAQLHELVHLQMNNSKLEKLWTGSQFFEKLKVIDLSYSNNLIQVPNISCAPNLEELFLDGCVSLLQVHQSVGQHKKLEVLSLIGCIKLKTLPSKLEMSSLKRLFLCGCLNITRLPDFGENMECLSVLNLMNCSNLLCLPNTISNLKSLKRLNLSGCSKVCTLPENISKNEALEDLDLSKTSLRKVDSSLFHLKNLRRLSFHGCSGPVSNSWDKPALTYLELPWYVSGLSSLNIFDLSYCDLYDKLIPKDLGNLSSLETLILSGNKNLVLPAASIANLSKLRFLELEGCRSFVDGSVLRHLIDFPVEAGLFLDLWEFWKLFESHDSELLCQVRDPSYPIIYLETPPKFGNEIFFPVGQHLSKLESSASIIVEIPDKCGRDEWWGIIVFIAFEPSSFSSFKIELCWSFEASHPEAGPSLYLSSYAEAHYNSCLVTMIMSDNYIYIQLHHRRYHNISESKAFSKHRKPEFSEHSRLRFDVRGGQQKIKDCGYHVLCKEDFRPEALLKSQNTTVDKPNSEDA</sequence>
<dbReference type="Gene3D" id="3.40.50.10140">
    <property type="entry name" value="Toll/interleukin-1 receptor homology (TIR) domain"/>
    <property type="match status" value="1"/>
</dbReference>
<dbReference type="Gene3D" id="3.80.10.10">
    <property type="entry name" value="Ribonuclease Inhibitor"/>
    <property type="match status" value="2"/>
</dbReference>
<dbReference type="Pfam" id="PF01582">
    <property type="entry name" value="TIR"/>
    <property type="match status" value="1"/>
</dbReference>
<dbReference type="GO" id="GO:0043531">
    <property type="term" value="F:ADP binding"/>
    <property type="evidence" value="ECO:0007669"/>
    <property type="project" value="InterPro"/>
</dbReference>
<dbReference type="InterPro" id="IPR032675">
    <property type="entry name" value="LRR_dom_sf"/>
</dbReference>
<dbReference type="PROSITE" id="PS50104">
    <property type="entry name" value="TIR"/>
    <property type="match status" value="1"/>
</dbReference>
<reference evidence="5 6" key="1">
    <citation type="submission" date="2024-01" db="EMBL/GenBank/DDBJ databases">
        <title>The genomes of 5 underutilized Papilionoideae crops provide insights into root nodulation and disease resistanc.</title>
        <authorList>
            <person name="Jiang F."/>
        </authorList>
    </citation>
    <scope>NUCLEOTIDE SEQUENCE [LARGE SCALE GENOMIC DNA]</scope>
    <source>
        <strain evidence="5">LVBAO_FW01</strain>
        <tissue evidence="5">Leaves</tissue>
    </source>
</reference>
<dbReference type="InterPro" id="IPR058192">
    <property type="entry name" value="WHD_ROQ1-like"/>
</dbReference>
<dbReference type="GO" id="GO:0007165">
    <property type="term" value="P:signal transduction"/>
    <property type="evidence" value="ECO:0007669"/>
    <property type="project" value="InterPro"/>
</dbReference>
<dbReference type="Gene3D" id="1.10.8.430">
    <property type="entry name" value="Helical domain of apoptotic protease-activating factors"/>
    <property type="match status" value="1"/>
</dbReference>
<dbReference type="SUPFAM" id="SSF52540">
    <property type="entry name" value="P-loop containing nucleoside triphosphate hydrolases"/>
    <property type="match status" value="1"/>
</dbReference>
<feature type="domain" description="TIR" evidence="4">
    <location>
        <begin position="13"/>
        <end position="179"/>
    </location>
</feature>
<proteinExistence type="predicted"/>
<dbReference type="SMART" id="SM00255">
    <property type="entry name" value="TIR"/>
    <property type="match status" value="1"/>
</dbReference>
<evidence type="ECO:0000313" key="5">
    <source>
        <dbReference type="EMBL" id="KAK7345824.1"/>
    </source>
</evidence>
<dbReference type="Proteomes" id="UP001367508">
    <property type="component" value="Unassembled WGS sequence"/>
</dbReference>
<dbReference type="PANTHER" id="PTHR11017">
    <property type="entry name" value="LEUCINE-RICH REPEAT-CONTAINING PROTEIN"/>
    <property type="match status" value="1"/>
</dbReference>
<dbReference type="InterPro" id="IPR042197">
    <property type="entry name" value="Apaf_helical"/>
</dbReference>
<gene>
    <name evidence="5" type="ORF">VNO77_16436</name>
</gene>
<dbReference type="InterPro" id="IPR035897">
    <property type="entry name" value="Toll_tir_struct_dom_sf"/>
</dbReference>
<evidence type="ECO:0000256" key="2">
    <source>
        <dbReference type="ARBA" id="ARBA00022737"/>
    </source>
</evidence>
<dbReference type="InterPro" id="IPR044974">
    <property type="entry name" value="Disease_R_plants"/>
</dbReference>
<dbReference type="InterPro" id="IPR000157">
    <property type="entry name" value="TIR_dom"/>
</dbReference>
<keyword evidence="1" id="KW-0433">Leucine-rich repeat</keyword>
<name>A0AAN9M167_CANGL</name>
<organism evidence="5 6">
    <name type="scientific">Canavalia gladiata</name>
    <name type="common">Sword bean</name>
    <name type="synonym">Dolichos gladiatus</name>
    <dbReference type="NCBI Taxonomy" id="3824"/>
    <lineage>
        <taxon>Eukaryota</taxon>
        <taxon>Viridiplantae</taxon>
        <taxon>Streptophyta</taxon>
        <taxon>Embryophyta</taxon>
        <taxon>Tracheophyta</taxon>
        <taxon>Spermatophyta</taxon>
        <taxon>Magnoliopsida</taxon>
        <taxon>eudicotyledons</taxon>
        <taxon>Gunneridae</taxon>
        <taxon>Pentapetalae</taxon>
        <taxon>rosids</taxon>
        <taxon>fabids</taxon>
        <taxon>Fabales</taxon>
        <taxon>Fabaceae</taxon>
        <taxon>Papilionoideae</taxon>
        <taxon>50 kb inversion clade</taxon>
        <taxon>NPAAA clade</taxon>
        <taxon>indigoferoid/millettioid clade</taxon>
        <taxon>Phaseoleae</taxon>
        <taxon>Canavalia</taxon>
    </lineage>
</organism>
<evidence type="ECO:0000256" key="3">
    <source>
        <dbReference type="ARBA" id="ARBA00023027"/>
    </source>
</evidence>
<dbReference type="FunFam" id="3.40.50.10140:FF:000007">
    <property type="entry name" value="Disease resistance protein (TIR-NBS-LRR class)"/>
    <property type="match status" value="1"/>
</dbReference>
<dbReference type="Gene3D" id="3.40.50.300">
    <property type="entry name" value="P-loop containing nucleotide triphosphate hydrolases"/>
    <property type="match status" value="1"/>
</dbReference>
<dbReference type="Pfam" id="PF23282">
    <property type="entry name" value="WHD_ROQ1"/>
    <property type="match status" value="1"/>
</dbReference>
<dbReference type="PRINTS" id="PR00364">
    <property type="entry name" value="DISEASERSIST"/>
</dbReference>
<keyword evidence="2" id="KW-0677">Repeat</keyword>